<accession>A0A2N2E3L8</accession>
<evidence type="ECO:0000313" key="3">
    <source>
        <dbReference type="EMBL" id="PKM89335.1"/>
    </source>
</evidence>
<dbReference type="EMBL" id="PHAH01000002">
    <property type="protein sequence ID" value="PKM89335.1"/>
    <property type="molecule type" value="Genomic_DNA"/>
</dbReference>
<gene>
    <name evidence="3" type="ORF">CVU83_00270</name>
</gene>
<dbReference type="AlphaFoldDB" id="A0A2N2E3L8"/>
<protein>
    <submittedName>
        <fullName evidence="3">Uncharacterized protein</fullName>
    </submittedName>
</protein>
<sequence length="151" mass="17061">MFNLIAIVMGHTILNPEVIQEAKKQARNAARKRTMPFFLTVTSSLAVALLILVYFLLAPWGDTRMVIMPSIFALLVAAIVFLALLPSRQPIDYKAHVPAAREKLMGKIRDEIVRLKQELSSLEARRAEIEEAKTKVLDKISKKEIALRYFG</sequence>
<organism evidence="3 4">
    <name type="scientific">Candidatus Falkowbacteria bacterium HGW-Falkowbacteria-2</name>
    <dbReference type="NCBI Taxonomy" id="2013769"/>
    <lineage>
        <taxon>Bacteria</taxon>
        <taxon>Candidatus Falkowiibacteriota</taxon>
    </lineage>
</organism>
<proteinExistence type="predicted"/>
<comment type="caution">
    <text evidence="3">The sequence shown here is derived from an EMBL/GenBank/DDBJ whole genome shotgun (WGS) entry which is preliminary data.</text>
</comment>
<evidence type="ECO:0000256" key="1">
    <source>
        <dbReference type="SAM" id="Coils"/>
    </source>
</evidence>
<feature type="transmembrane region" description="Helical" evidence="2">
    <location>
        <begin position="66"/>
        <end position="85"/>
    </location>
</feature>
<keyword evidence="2" id="KW-0472">Membrane</keyword>
<evidence type="ECO:0000256" key="2">
    <source>
        <dbReference type="SAM" id="Phobius"/>
    </source>
</evidence>
<keyword evidence="2" id="KW-0812">Transmembrane</keyword>
<feature type="transmembrane region" description="Helical" evidence="2">
    <location>
        <begin position="37"/>
        <end position="60"/>
    </location>
</feature>
<reference evidence="3 4" key="1">
    <citation type="journal article" date="2017" name="ISME J.">
        <title>Potential for microbial H2 and metal transformations associated with novel bacteria and archaea in deep terrestrial subsurface sediments.</title>
        <authorList>
            <person name="Hernsdorf A.W."/>
            <person name="Amano Y."/>
            <person name="Miyakawa K."/>
            <person name="Ise K."/>
            <person name="Suzuki Y."/>
            <person name="Anantharaman K."/>
            <person name="Probst A."/>
            <person name="Burstein D."/>
            <person name="Thomas B.C."/>
            <person name="Banfield J.F."/>
        </authorList>
    </citation>
    <scope>NUCLEOTIDE SEQUENCE [LARGE SCALE GENOMIC DNA]</scope>
    <source>
        <strain evidence="3">HGW-Falkowbacteria-2</strain>
    </source>
</reference>
<name>A0A2N2E3L8_9BACT</name>
<dbReference type="Proteomes" id="UP000233325">
    <property type="component" value="Unassembled WGS sequence"/>
</dbReference>
<keyword evidence="2" id="KW-1133">Transmembrane helix</keyword>
<feature type="coiled-coil region" evidence="1">
    <location>
        <begin position="105"/>
        <end position="139"/>
    </location>
</feature>
<keyword evidence="1" id="KW-0175">Coiled coil</keyword>
<evidence type="ECO:0000313" key="4">
    <source>
        <dbReference type="Proteomes" id="UP000233325"/>
    </source>
</evidence>